<accession>A0A1W0VS89</accession>
<proteinExistence type="inferred from homology"/>
<dbReference type="Proteomes" id="UP000000768">
    <property type="component" value="Chromosome 10"/>
</dbReference>
<dbReference type="Pfam" id="PF03492">
    <property type="entry name" value="Methyltransf_7"/>
    <property type="match status" value="1"/>
</dbReference>
<sequence length="293" mass="32832">MVEVERNLRMVAGDGETSYAKNSRLQEKAMLEVKPMLAKAITEVCMALISGPTSTMVIADLGCSSGPNAVLFVASVVRVVEEHCKSLLGCHEPLELLFFLNDLPKNDFNNLFRSLEQIKNMVDIHHPCNYGGETIVTPPYYVAGLPGSFYTRLFPCHSVHFFHSSYCLMWLSQGIVDKEKLYSFNLPIYGPSIDEVATIVRQSGLFNIGHIQLFESNWDPYDDSEGDHVVDSIQSGVNVARSLRAVMEPLFASHFGEQILDELFKRYACNVAKHLEKEKTKYSVIVMLLNSKG</sequence>
<dbReference type="SUPFAM" id="SSF53335">
    <property type="entry name" value="S-adenosyl-L-methionine-dependent methyltransferases"/>
    <property type="match status" value="1"/>
</dbReference>
<dbReference type="GO" id="GO:0008168">
    <property type="term" value="F:methyltransferase activity"/>
    <property type="evidence" value="ECO:0007669"/>
    <property type="project" value="InterPro"/>
</dbReference>
<gene>
    <name evidence="2" type="ORF">SORBI_3010G100100</name>
</gene>
<dbReference type="AlphaFoldDB" id="A0A1W0VS89"/>
<dbReference type="Gene3D" id="3.40.50.150">
    <property type="entry name" value="Vaccinia Virus protein VP39"/>
    <property type="match status" value="2"/>
</dbReference>
<dbReference type="PANTHER" id="PTHR31009">
    <property type="entry name" value="S-ADENOSYL-L-METHIONINE:CARBOXYL METHYLTRANSFERASE FAMILY PROTEIN"/>
    <property type="match status" value="1"/>
</dbReference>
<evidence type="ECO:0008006" key="4">
    <source>
        <dbReference type="Google" id="ProtNLM"/>
    </source>
</evidence>
<dbReference type="InterPro" id="IPR029063">
    <property type="entry name" value="SAM-dependent_MTases_sf"/>
</dbReference>
<keyword evidence="3" id="KW-1185">Reference proteome</keyword>
<name>A0A1W0VS89_SORBI</name>
<dbReference type="EMBL" id="CM000769">
    <property type="protein sequence ID" value="OQU76149.1"/>
    <property type="molecule type" value="Genomic_DNA"/>
</dbReference>
<dbReference type="ExpressionAtlas" id="A0A1W0VS89">
    <property type="expression patterns" value="baseline and differential"/>
</dbReference>
<evidence type="ECO:0000313" key="2">
    <source>
        <dbReference type="EMBL" id="OQU76149.1"/>
    </source>
</evidence>
<protein>
    <recommendedName>
        <fullName evidence="4">Jasmonate O-methyltransferase</fullName>
    </recommendedName>
</protein>
<reference evidence="2 3" key="1">
    <citation type="journal article" date="2009" name="Nature">
        <title>The Sorghum bicolor genome and the diversification of grasses.</title>
        <authorList>
            <person name="Paterson A.H."/>
            <person name="Bowers J.E."/>
            <person name="Bruggmann R."/>
            <person name="Dubchak I."/>
            <person name="Grimwood J."/>
            <person name="Gundlach H."/>
            <person name="Haberer G."/>
            <person name="Hellsten U."/>
            <person name="Mitros T."/>
            <person name="Poliakov A."/>
            <person name="Schmutz J."/>
            <person name="Spannagl M."/>
            <person name="Tang H."/>
            <person name="Wang X."/>
            <person name="Wicker T."/>
            <person name="Bharti A.K."/>
            <person name="Chapman J."/>
            <person name="Feltus F.A."/>
            <person name="Gowik U."/>
            <person name="Grigoriev I.V."/>
            <person name="Lyons E."/>
            <person name="Maher C.A."/>
            <person name="Martis M."/>
            <person name="Narechania A."/>
            <person name="Otillar R.P."/>
            <person name="Penning B.W."/>
            <person name="Salamov A.A."/>
            <person name="Wang Y."/>
            <person name="Zhang L."/>
            <person name="Carpita N.C."/>
            <person name="Freeling M."/>
            <person name="Gingle A.R."/>
            <person name="Hash C.T."/>
            <person name="Keller B."/>
            <person name="Klein P."/>
            <person name="Kresovich S."/>
            <person name="McCann M.C."/>
            <person name="Ming R."/>
            <person name="Peterson D.G."/>
            <person name="Mehboob-ur-Rahman"/>
            <person name="Ware D."/>
            <person name="Westhoff P."/>
            <person name="Mayer K.F."/>
            <person name="Messing J."/>
            <person name="Rokhsar D.S."/>
        </authorList>
    </citation>
    <scope>NUCLEOTIDE SEQUENCE [LARGE SCALE GENOMIC DNA]</scope>
    <source>
        <strain evidence="3">cv. BTx623</strain>
    </source>
</reference>
<organism evidence="2 3">
    <name type="scientific">Sorghum bicolor</name>
    <name type="common">Sorghum</name>
    <name type="synonym">Sorghum vulgare</name>
    <dbReference type="NCBI Taxonomy" id="4558"/>
    <lineage>
        <taxon>Eukaryota</taxon>
        <taxon>Viridiplantae</taxon>
        <taxon>Streptophyta</taxon>
        <taxon>Embryophyta</taxon>
        <taxon>Tracheophyta</taxon>
        <taxon>Spermatophyta</taxon>
        <taxon>Magnoliopsida</taxon>
        <taxon>Liliopsida</taxon>
        <taxon>Poales</taxon>
        <taxon>Poaceae</taxon>
        <taxon>PACMAD clade</taxon>
        <taxon>Panicoideae</taxon>
        <taxon>Andropogonodae</taxon>
        <taxon>Andropogoneae</taxon>
        <taxon>Sorghinae</taxon>
        <taxon>Sorghum</taxon>
    </lineage>
</organism>
<evidence type="ECO:0000313" key="3">
    <source>
        <dbReference type="Proteomes" id="UP000000768"/>
    </source>
</evidence>
<evidence type="ECO:0000256" key="1">
    <source>
        <dbReference type="ARBA" id="ARBA00008908"/>
    </source>
</evidence>
<dbReference type="Gramene" id="OQU76149">
    <property type="protein sequence ID" value="OQU76149"/>
    <property type="gene ID" value="SORBI_3010G100100"/>
</dbReference>
<comment type="similarity">
    <text evidence="1">Belongs to the methyltransferase superfamily. Type-7 methyltransferase family. SABATH subfamily.</text>
</comment>
<dbReference type="InterPro" id="IPR005299">
    <property type="entry name" value="MeTrfase_7"/>
</dbReference>
<reference evidence="3" key="2">
    <citation type="journal article" date="2018" name="Plant J.">
        <title>The Sorghum bicolor reference genome: improved assembly, gene annotations, a transcriptome atlas, and signatures of genome organization.</title>
        <authorList>
            <person name="McCormick R.F."/>
            <person name="Truong S.K."/>
            <person name="Sreedasyam A."/>
            <person name="Jenkins J."/>
            <person name="Shu S."/>
            <person name="Sims D."/>
            <person name="Kennedy M."/>
            <person name="Amirebrahimi M."/>
            <person name="Weers B.D."/>
            <person name="McKinley B."/>
            <person name="Mattison A."/>
            <person name="Morishige D.T."/>
            <person name="Grimwood J."/>
            <person name="Schmutz J."/>
            <person name="Mullet J.E."/>
        </authorList>
    </citation>
    <scope>NUCLEOTIDE SEQUENCE [LARGE SCALE GENOMIC DNA]</scope>
    <source>
        <strain evidence="3">cv. BTx623</strain>
    </source>
</reference>